<proteinExistence type="predicted"/>
<sequence>MANLMHFNSEFNHESLQAMLDSISIPKFIHKKQPSIASKYHKSLPHSKWILYYPNLKRGKKSTICNQPSTTTNSIISGTIKVTCAMKISNINLLRKLDHKIL</sequence>
<reference evidence="1" key="1">
    <citation type="journal article" date="2013" name="J. Plant Res.">
        <title>Effect of fungi and light on seed germination of three Opuntia species from semiarid lands of central Mexico.</title>
        <authorList>
            <person name="Delgado-Sanchez P."/>
            <person name="Jimenez-Bremont J.F."/>
            <person name="Guerrero-Gonzalez Mde L."/>
            <person name="Flores J."/>
        </authorList>
    </citation>
    <scope>NUCLEOTIDE SEQUENCE</scope>
    <source>
        <tissue evidence="1">Cladode</tissue>
    </source>
</reference>
<dbReference type="AlphaFoldDB" id="A0A7C8Z6I9"/>
<evidence type="ECO:0000313" key="1">
    <source>
        <dbReference type="EMBL" id="MBA4634595.1"/>
    </source>
</evidence>
<dbReference type="EMBL" id="GISG01091760">
    <property type="protein sequence ID" value="MBA4634595.1"/>
    <property type="molecule type" value="Transcribed_RNA"/>
</dbReference>
<organism evidence="1">
    <name type="scientific">Opuntia streptacantha</name>
    <name type="common">Prickly pear cactus</name>
    <name type="synonym">Opuntia cardona</name>
    <dbReference type="NCBI Taxonomy" id="393608"/>
    <lineage>
        <taxon>Eukaryota</taxon>
        <taxon>Viridiplantae</taxon>
        <taxon>Streptophyta</taxon>
        <taxon>Embryophyta</taxon>
        <taxon>Tracheophyta</taxon>
        <taxon>Spermatophyta</taxon>
        <taxon>Magnoliopsida</taxon>
        <taxon>eudicotyledons</taxon>
        <taxon>Gunneridae</taxon>
        <taxon>Pentapetalae</taxon>
        <taxon>Caryophyllales</taxon>
        <taxon>Cactineae</taxon>
        <taxon>Cactaceae</taxon>
        <taxon>Opuntioideae</taxon>
        <taxon>Opuntia</taxon>
    </lineage>
</organism>
<accession>A0A7C8Z6I9</accession>
<reference evidence="1" key="2">
    <citation type="submission" date="2020-07" db="EMBL/GenBank/DDBJ databases">
        <authorList>
            <person name="Vera ALvarez R."/>
            <person name="Arias-Moreno D.M."/>
            <person name="Jimenez-Jacinto V."/>
            <person name="Jimenez-Bremont J.F."/>
            <person name="Swaminathan K."/>
            <person name="Moose S.P."/>
            <person name="Guerrero-Gonzalez M.L."/>
            <person name="Marino-Ramirez L."/>
            <person name="Landsman D."/>
            <person name="Rodriguez-Kessler M."/>
            <person name="Delgado-Sanchez P."/>
        </authorList>
    </citation>
    <scope>NUCLEOTIDE SEQUENCE</scope>
    <source>
        <tissue evidence="1">Cladode</tissue>
    </source>
</reference>
<protein>
    <submittedName>
        <fullName evidence="1">Uncharacterized protein</fullName>
    </submittedName>
</protein>
<name>A0A7C8Z6I9_OPUST</name>